<gene>
    <name evidence="19" type="ORF">EW026_g5162</name>
</gene>
<keyword evidence="5" id="KW-0540">Nuclease</keyword>
<dbReference type="InterPro" id="IPR012337">
    <property type="entry name" value="RNaseH-like_sf"/>
</dbReference>
<evidence type="ECO:0000256" key="2">
    <source>
        <dbReference type="ARBA" id="ARBA00022612"/>
    </source>
</evidence>
<keyword evidence="14" id="KW-0239">DNA-directed DNA polymerase</keyword>
<evidence type="ECO:0000256" key="8">
    <source>
        <dbReference type="ARBA" id="ARBA00022759"/>
    </source>
</evidence>
<keyword evidence="12" id="KW-0229">DNA integration</keyword>
<feature type="compositionally biased region" description="Pro residues" evidence="17">
    <location>
        <begin position="32"/>
        <end position="43"/>
    </location>
</feature>
<dbReference type="GO" id="GO:0003887">
    <property type="term" value="F:DNA-directed DNA polymerase activity"/>
    <property type="evidence" value="ECO:0007669"/>
    <property type="project" value="UniProtKB-KW"/>
</dbReference>
<keyword evidence="9" id="KW-0378">Hydrolase</keyword>
<keyword evidence="14" id="KW-0808">Transferase</keyword>
<feature type="region of interest" description="Disordered" evidence="17">
    <location>
        <begin position="32"/>
        <end position="63"/>
    </location>
</feature>
<comment type="function">
    <text evidence="1">The aspartyl protease (PR) mediates the proteolytic cleavages of the Gag and Gag-Pol polyproteins after assembly of the VLP.</text>
</comment>
<dbReference type="Proteomes" id="UP000309038">
    <property type="component" value="Unassembled WGS sequence"/>
</dbReference>
<evidence type="ECO:0000256" key="15">
    <source>
        <dbReference type="ARBA" id="ARBA00023113"/>
    </source>
</evidence>
<dbReference type="InterPro" id="IPR039537">
    <property type="entry name" value="Retrotran_Ty1/copia-like"/>
</dbReference>
<evidence type="ECO:0000259" key="18">
    <source>
        <dbReference type="Pfam" id="PF22936"/>
    </source>
</evidence>
<keyword evidence="2" id="KW-1188">Viral release from host cell</keyword>
<dbReference type="GO" id="GO:0006310">
    <property type="term" value="P:DNA recombination"/>
    <property type="evidence" value="ECO:0007669"/>
    <property type="project" value="UniProtKB-KW"/>
</dbReference>
<evidence type="ECO:0000256" key="17">
    <source>
        <dbReference type="SAM" id="MobiDB-lite"/>
    </source>
</evidence>
<dbReference type="SUPFAM" id="SSF53098">
    <property type="entry name" value="Ribonuclease H-like"/>
    <property type="match status" value="1"/>
</dbReference>
<evidence type="ECO:0000256" key="5">
    <source>
        <dbReference type="ARBA" id="ARBA00022722"/>
    </source>
</evidence>
<keyword evidence="6" id="KW-0479">Metal-binding</keyword>
<feature type="region of interest" description="Disordered" evidence="17">
    <location>
        <begin position="173"/>
        <end position="211"/>
    </location>
</feature>
<comment type="caution">
    <text evidence="19">The sequence shown here is derived from an EMBL/GenBank/DDBJ whole genome shotgun (WGS) entry which is preliminary data.</text>
</comment>
<keyword evidence="7" id="KW-0547">Nucleotide-binding</keyword>
<evidence type="ECO:0000256" key="12">
    <source>
        <dbReference type="ARBA" id="ARBA00022908"/>
    </source>
</evidence>
<organism evidence="19 20">
    <name type="scientific">Hermanssonia centrifuga</name>
    <dbReference type="NCBI Taxonomy" id="98765"/>
    <lineage>
        <taxon>Eukaryota</taxon>
        <taxon>Fungi</taxon>
        <taxon>Dikarya</taxon>
        <taxon>Basidiomycota</taxon>
        <taxon>Agaricomycotina</taxon>
        <taxon>Agaricomycetes</taxon>
        <taxon>Polyporales</taxon>
        <taxon>Meruliaceae</taxon>
        <taxon>Hermanssonia</taxon>
    </lineage>
</organism>
<dbReference type="EMBL" id="SGPJ01000214">
    <property type="protein sequence ID" value="THG96714.1"/>
    <property type="molecule type" value="Genomic_DNA"/>
</dbReference>
<dbReference type="InterPro" id="IPR036397">
    <property type="entry name" value="RNaseH_sf"/>
</dbReference>
<accession>A0A4S4KEW7</accession>
<keyword evidence="16" id="KW-0233">DNA recombination</keyword>
<protein>
    <recommendedName>
        <fullName evidence="18">Retrovirus-related Pol polyprotein from transposon TNT 1-94-like beta-barrel domain-containing protein</fullName>
    </recommendedName>
</protein>
<evidence type="ECO:0000256" key="10">
    <source>
        <dbReference type="ARBA" id="ARBA00022840"/>
    </source>
</evidence>
<keyword evidence="3" id="KW-0645">Protease</keyword>
<dbReference type="GO" id="GO:0005524">
    <property type="term" value="F:ATP binding"/>
    <property type="evidence" value="ECO:0007669"/>
    <property type="project" value="UniProtKB-KW"/>
</dbReference>
<feature type="compositionally biased region" description="Basic and acidic residues" evidence="17">
    <location>
        <begin position="53"/>
        <end position="63"/>
    </location>
</feature>
<dbReference type="Pfam" id="PF14223">
    <property type="entry name" value="Retrotran_gag_2"/>
    <property type="match status" value="1"/>
</dbReference>
<proteinExistence type="predicted"/>
<evidence type="ECO:0000256" key="16">
    <source>
        <dbReference type="ARBA" id="ARBA00023172"/>
    </source>
</evidence>
<evidence type="ECO:0000313" key="19">
    <source>
        <dbReference type="EMBL" id="THG96714.1"/>
    </source>
</evidence>
<dbReference type="AlphaFoldDB" id="A0A4S4KEW7"/>
<evidence type="ECO:0000313" key="20">
    <source>
        <dbReference type="Proteomes" id="UP000309038"/>
    </source>
</evidence>
<evidence type="ECO:0000256" key="7">
    <source>
        <dbReference type="ARBA" id="ARBA00022741"/>
    </source>
</evidence>
<dbReference type="Gene3D" id="3.30.420.10">
    <property type="entry name" value="Ribonuclease H-like superfamily/Ribonuclease H"/>
    <property type="match status" value="1"/>
</dbReference>
<name>A0A4S4KEW7_9APHY</name>
<dbReference type="Pfam" id="PF22936">
    <property type="entry name" value="Pol_BBD"/>
    <property type="match status" value="1"/>
</dbReference>
<keyword evidence="20" id="KW-1185">Reference proteome</keyword>
<dbReference type="GO" id="GO:0006508">
    <property type="term" value="P:proteolysis"/>
    <property type="evidence" value="ECO:0007669"/>
    <property type="project" value="UniProtKB-KW"/>
</dbReference>
<evidence type="ECO:0000256" key="9">
    <source>
        <dbReference type="ARBA" id="ARBA00022801"/>
    </source>
</evidence>
<dbReference type="InterPro" id="IPR054722">
    <property type="entry name" value="PolX-like_BBD"/>
</dbReference>
<evidence type="ECO:0000256" key="1">
    <source>
        <dbReference type="ARBA" id="ARBA00002180"/>
    </source>
</evidence>
<evidence type="ECO:0000256" key="13">
    <source>
        <dbReference type="ARBA" id="ARBA00022918"/>
    </source>
</evidence>
<dbReference type="GO" id="GO:0008233">
    <property type="term" value="F:peptidase activity"/>
    <property type="evidence" value="ECO:0007669"/>
    <property type="project" value="UniProtKB-KW"/>
</dbReference>
<feature type="domain" description="Retrovirus-related Pol polyprotein from transposon TNT 1-94-like beta-barrel" evidence="18">
    <location>
        <begin position="243"/>
        <end position="287"/>
    </location>
</feature>
<sequence>MLSSKTKFDFSLQLMLEVTLITLMEQTPFQFPPAAPNPLPSSPSPDAAALTAHAEEEKKYKEDLAKHEKEVVTWKRVQRRTPCGPRWDVRCGDREDLSVHFTKLRTMRENLAAMGHPPSNDNFYAIILGSLPSSYKPYISAVTATSSVLGTTLSPNDLMLTLTEEYERRTLRAKGTQKEDGGEAAFFTSDKGKGSSRPDVSSIPDSEEGSIEDGKEATYTLTFEGAFLAKENALGRELETELYDSDATQHMSPYRHHFINFEAIPPKPIGVADNCTFQAVGKGNIFTDDNSRWTQIYLIRTKDKVFSHYKGFSAWMKTQHTAVVKTQHTTVVKTQHTAVVKTLHSGRGGEYLSTEFSTFLAEQAERLNRTLVTKIRAMLIDSGLPKFLWGEAAMHACYLKNRTSTRALEGTTPHEAFLGGKPDISNLHPWDRDEIPPAGRGKQIRKPSDYVRRLREDEGATLVEEVAVEERAMAAVIGDAEGLEPTLEEVRKRPDWPKWLTAIKSKLKSLNSNETWTLVEQLSGVNVIGSKWVLRIKKNAVGEIDKYKACLVTQGYS</sequence>
<dbReference type="GO" id="GO:0003676">
    <property type="term" value="F:nucleic acid binding"/>
    <property type="evidence" value="ECO:0007669"/>
    <property type="project" value="InterPro"/>
</dbReference>
<keyword evidence="10" id="KW-0067">ATP-binding</keyword>
<dbReference type="PANTHER" id="PTHR42648">
    <property type="entry name" value="TRANSPOSASE, PUTATIVE-RELATED"/>
    <property type="match status" value="1"/>
</dbReference>
<reference evidence="19 20" key="1">
    <citation type="submission" date="2019-02" db="EMBL/GenBank/DDBJ databases">
        <title>Genome sequencing of the rare red list fungi Phlebia centrifuga.</title>
        <authorList>
            <person name="Buettner E."/>
            <person name="Kellner H."/>
        </authorList>
    </citation>
    <scope>NUCLEOTIDE SEQUENCE [LARGE SCALE GENOMIC DNA]</scope>
    <source>
        <strain evidence="19 20">DSM 108282</strain>
    </source>
</reference>
<keyword evidence="4" id="KW-0548">Nucleotidyltransferase</keyword>
<dbReference type="GO" id="GO:0003964">
    <property type="term" value="F:RNA-directed DNA polymerase activity"/>
    <property type="evidence" value="ECO:0007669"/>
    <property type="project" value="UniProtKB-KW"/>
</dbReference>
<evidence type="ECO:0000256" key="6">
    <source>
        <dbReference type="ARBA" id="ARBA00022723"/>
    </source>
</evidence>
<evidence type="ECO:0000256" key="3">
    <source>
        <dbReference type="ARBA" id="ARBA00022670"/>
    </source>
</evidence>
<keyword evidence="11" id="KW-0460">Magnesium</keyword>
<keyword evidence="15" id="KW-0917">Virion maturation</keyword>
<evidence type="ECO:0000256" key="14">
    <source>
        <dbReference type="ARBA" id="ARBA00022932"/>
    </source>
</evidence>
<dbReference type="PANTHER" id="PTHR42648:SF11">
    <property type="entry name" value="TRANSPOSON TY4-P GAG-POL POLYPROTEIN"/>
    <property type="match status" value="1"/>
</dbReference>
<dbReference type="GO" id="GO:0015074">
    <property type="term" value="P:DNA integration"/>
    <property type="evidence" value="ECO:0007669"/>
    <property type="project" value="UniProtKB-KW"/>
</dbReference>
<evidence type="ECO:0000256" key="11">
    <source>
        <dbReference type="ARBA" id="ARBA00022842"/>
    </source>
</evidence>
<keyword evidence="13" id="KW-0695">RNA-directed DNA polymerase</keyword>
<dbReference type="GO" id="GO:0046872">
    <property type="term" value="F:metal ion binding"/>
    <property type="evidence" value="ECO:0007669"/>
    <property type="project" value="UniProtKB-KW"/>
</dbReference>
<evidence type="ECO:0000256" key="4">
    <source>
        <dbReference type="ARBA" id="ARBA00022695"/>
    </source>
</evidence>
<keyword evidence="8" id="KW-0255">Endonuclease</keyword>
<dbReference type="GO" id="GO:0004519">
    <property type="term" value="F:endonuclease activity"/>
    <property type="evidence" value="ECO:0007669"/>
    <property type="project" value="UniProtKB-KW"/>
</dbReference>